<dbReference type="Proteomes" id="UP000266841">
    <property type="component" value="Unassembled WGS sequence"/>
</dbReference>
<name>K0RKL2_THAOC</name>
<evidence type="ECO:0000313" key="1">
    <source>
        <dbReference type="EMBL" id="EJK54258.1"/>
    </source>
</evidence>
<organism evidence="1 2">
    <name type="scientific">Thalassiosira oceanica</name>
    <name type="common">Marine diatom</name>
    <dbReference type="NCBI Taxonomy" id="159749"/>
    <lineage>
        <taxon>Eukaryota</taxon>
        <taxon>Sar</taxon>
        <taxon>Stramenopiles</taxon>
        <taxon>Ochrophyta</taxon>
        <taxon>Bacillariophyta</taxon>
        <taxon>Coscinodiscophyceae</taxon>
        <taxon>Thalassiosirophycidae</taxon>
        <taxon>Thalassiosirales</taxon>
        <taxon>Thalassiosiraceae</taxon>
        <taxon>Thalassiosira</taxon>
    </lineage>
</organism>
<proteinExistence type="predicted"/>
<feature type="non-terminal residue" evidence="1">
    <location>
        <position position="1"/>
    </location>
</feature>
<evidence type="ECO:0000313" key="2">
    <source>
        <dbReference type="Proteomes" id="UP000266841"/>
    </source>
</evidence>
<keyword evidence="2" id="KW-1185">Reference proteome</keyword>
<comment type="caution">
    <text evidence="1">The sequence shown here is derived from an EMBL/GenBank/DDBJ whole genome shotgun (WGS) entry which is preliminary data.</text>
</comment>
<reference evidence="1 2" key="1">
    <citation type="journal article" date="2012" name="Genome Biol.">
        <title>Genome and low-iron response of an oceanic diatom adapted to chronic iron limitation.</title>
        <authorList>
            <person name="Lommer M."/>
            <person name="Specht M."/>
            <person name="Roy A.S."/>
            <person name="Kraemer L."/>
            <person name="Andreson R."/>
            <person name="Gutowska M.A."/>
            <person name="Wolf J."/>
            <person name="Bergner S.V."/>
            <person name="Schilhabel M.B."/>
            <person name="Klostermeier U.C."/>
            <person name="Beiko R.G."/>
            <person name="Rosenstiel P."/>
            <person name="Hippler M."/>
            <person name="Laroche J."/>
        </authorList>
    </citation>
    <scope>NUCLEOTIDE SEQUENCE [LARGE SCALE GENOMIC DNA]</scope>
    <source>
        <strain evidence="1 2">CCMP1005</strain>
    </source>
</reference>
<dbReference type="AlphaFoldDB" id="K0RKL2"/>
<gene>
    <name evidence="1" type="ORF">THAOC_26135</name>
</gene>
<protein>
    <submittedName>
        <fullName evidence="1">Uncharacterized protein</fullName>
    </submittedName>
</protein>
<sequence length="54" mass="5805">AMGAVIGPPGEAMEELDSPYRRCAGRADRDRQGAVVAIQYRRENEPKGESSIGS</sequence>
<dbReference type="EMBL" id="AGNL01036106">
    <property type="protein sequence ID" value="EJK54258.1"/>
    <property type="molecule type" value="Genomic_DNA"/>
</dbReference>
<accession>K0RKL2</accession>